<dbReference type="PANTHER" id="PTHR21485:SF3">
    <property type="entry name" value="N-ACYLNEURAMINATE CYTIDYLYLTRANSFERASE"/>
    <property type="match status" value="1"/>
</dbReference>
<dbReference type="InterPro" id="IPR029044">
    <property type="entry name" value="Nucleotide-diphossugar_trans"/>
</dbReference>
<organism evidence="1 2">
    <name type="scientific">Methylobrevis pamukkalensis</name>
    <dbReference type="NCBI Taxonomy" id="1439726"/>
    <lineage>
        <taxon>Bacteria</taxon>
        <taxon>Pseudomonadati</taxon>
        <taxon>Pseudomonadota</taxon>
        <taxon>Alphaproteobacteria</taxon>
        <taxon>Hyphomicrobiales</taxon>
        <taxon>Pleomorphomonadaceae</taxon>
        <taxon>Methylobrevis</taxon>
    </lineage>
</organism>
<keyword evidence="1" id="KW-0548">Nucleotidyltransferase</keyword>
<dbReference type="GO" id="GO:0008781">
    <property type="term" value="F:N-acylneuraminate cytidylyltransferase activity"/>
    <property type="evidence" value="ECO:0007669"/>
    <property type="project" value="TreeGrafter"/>
</dbReference>
<sequence length="259" mass="27506">MRITALIPARGGSKSIPRKNIRPLAGKPLIAHAAEAAHAVAAIDDVILATDDDEIAAVAAGLGLSRLSVFRRSPATSTDEASTESVVAEVLAAHDTDLVVLMQATSPLTTPADIAGALARLADLRADSLVTVARQKRFFWETGADGLSRPLNYTPAARPRRQEFAGQLVENGAFYIFSKAGFLASGCRLHGRMAAFEMAPETLTEIDDPDDWLVVEKLMAHRRGRRTLRPGPGGSAWCSPTSTACSPTPACIIRRPATS</sequence>
<dbReference type="AlphaFoldDB" id="A0A1E3H6Y8"/>
<gene>
    <name evidence="1" type="primary">neuA</name>
    <name evidence="1" type="ORF">A6302_00747</name>
</gene>
<dbReference type="SUPFAM" id="SSF53448">
    <property type="entry name" value="Nucleotide-diphospho-sugar transferases"/>
    <property type="match status" value="1"/>
</dbReference>
<evidence type="ECO:0000313" key="1">
    <source>
        <dbReference type="EMBL" id="ODN71915.1"/>
    </source>
</evidence>
<dbReference type="RefSeq" id="WP_069305856.1">
    <property type="nucleotide sequence ID" value="NZ_MCRJ01000011.1"/>
</dbReference>
<evidence type="ECO:0000313" key="2">
    <source>
        <dbReference type="Proteomes" id="UP000094622"/>
    </source>
</evidence>
<keyword evidence="2" id="KW-1185">Reference proteome</keyword>
<dbReference type="Proteomes" id="UP000094622">
    <property type="component" value="Unassembled WGS sequence"/>
</dbReference>
<dbReference type="InterPro" id="IPR003329">
    <property type="entry name" value="Cytidylyl_trans"/>
</dbReference>
<dbReference type="CDD" id="cd02513">
    <property type="entry name" value="CMP-NeuAc_Synthase"/>
    <property type="match status" value="1"/>
</dbReference>
<proteinExistence type="predicted"/>
<dbReference type="PATRIC" id="fig|1439726.3.peg.784"/>
<dbReference type="PANTHER" id="PTHR21485">
    <property type="entry name" value="HAD SUPERFAMILY MEMBERS CMAS AND KDSC"/>
    <property type="match status" value="1"/>
</dbReference>
<dbReference type="Pfam" id="PF02348">
    <property type="entry name" value="CTP_transf_3"/>
    <property type="match status" value="1"/>
</dbReference>
<name>A0A1E3H6Y8_9HYPH</name>
<dbReference type="EC" id="2.7.7.82" evidence="1"/>
<dbReference type="Gene3D" id="3.90.550.10">
    <property type="entry name" value="Spore Coat Polysaccharide Biosynthesis Protein SpsA, Chain A"/>
    <property type="match status" value="1"/>
</dbReference>
<protein>
    <submittedName>
        <fullName evidence="1">CMP-N,N'-diacetyllegionaminic acid synthase</fullName>
        <ecNumber evidence="1">2.7.7.82</ecNumber>
    </submittedName>
</protein>
<keyword evidence="1" id="KW-0808">Transferase</keyword>
<reference evidence="1 2" key="1">
    <citation type="submission" date="2016-07" db="EMBL/GenBank/DDBJ databases">
        <title>Draft Genome Sequence of Methylobrevis pamukkalensis PK2.</title>
        <authorList>
            <person name="Vasilenko O.V."/>
            <person name="Doronina N.V."/>
            <person name="Shmareva M.N."/>
            <person name="Tarlachkov S.V."/>
            <person name="Mustakhimov I."/>
            <person name="Trotsenko Y.A."/>
        </authorList>
    </citation>
    <scope>NUCLEOTIDE SEQUENCE [LARGE SCALE GENOMIC DNA]</scope>
    <source>
        <strain evidence="1 2">PK2</strain>
    </source>
</reference>
<dbReference type="EMBL" id="MCRJ01000011">
    <property type="protein sequence ID" value="ODN71915.1"/>
    <property type="molecule type" value="Genomic_DNA"/>
</dbReference>
<dbReference type="InterPro" id="IPR050793">
    <property type="entry name" value="CMP-NeuNAc_synthase"/>
</dbReference>
<accession>A0A1E3H6Y8</accession>
<comment type="caution">
    <text evidence="1">The sequence shown here is derived from an EMBL/GenBank/DDBJ whole genome shotgun (WGS) entry which is preliminary data.</text>
</comment>